<comment type="caution">
    <text evidence="1">The sequence shown here is derived from an EMBL/GenBank/DDBJ whole genome shotgun (WGS) entry which is preliminary data.</text>
</comment>
<dbReference type="Proteomes" id="UP000824120">
    <property type="component" value="Chromosome 11"/>
</dbReference>
<protein>
    <submittedName>
        <fullName evidence="1">Uncharacterized protein</fullName>
    </submittedName>
</protein>
<keyword evidence="2" id="KW-1185">Reference proteome</keyword>
<evidence type="ECO:0000313" key="2">
    <source>
        <dbReference type="Proteomes" id="UP000824120"/>
    </source>
</evidence>
<organism evidence="1 2">
    <name type="scientific">Solanum commersonii</name>
    <name type="common">Commerson's wild potato</name>
    <name type="synonym">Commerson's nightshade</name>
    <dbReference type="NCBI Taxonomy" id="4109"/>
    <lineage>
        <taxon>Eukaryota</taxon>
        <taxon>Viridiplantae</taxon>
        <taxon>Streptophyta</taxon>
        <taxon>Embryophyta</taxon>
        <taxon>Tracheophyta</taxon>
        <taxon>Spermatophyta</taxon>
        <taxon>Magnoliopsida</taxon>
        <taxon>eudicotyledons</taxon>
        <taxon>Gunneridae</taxon>
        <taxon>Pentapetalae</taxon>
        <taxon>asterids</taxon>
        <taxon>lamiids</taxon>
        <taxon>Solanales</taxon>
        <taxon>Solanaceae</taxon>
        <taxon>Solanoideae</taxon>
        <taxon>Solaneae</taxon>
        <taxon>Solanum</taxon>
    </lineage>
</organism>
<dbReference type="EMBL" id="JACXVP010000011">
    <property type="protein sequence ID" value="KAG5577265.1"/>
    <property type="molecule type" value="Genomic_DNA"/>
</dbReference>
<name>A0A9J5WMY1_SOLCO</name>
<proteinExistence type="predicted"/>
<reference evidence="1 2" key="1">
    <citation type="submission" date="2020-09" db="EMBL/GenBank/DDBJ databases">
        <title>De no assembly of potato wild relative species, Solanum commersonii.</title>
        <authorList>
            <person name="Cho K."/>
        </authorList>
    </citation>
    <scope>NUCLEOTIDE SEQUENCE [LARGE SCALE GENOMIC DNA]</scope>
    <source>
        <strain evidence="1">LZ3.2</strain>
        <tissue evidence="1">Leaf</tissue>
    </source>
</reference>
<sequence length="82" mass="9754">MYDEARIWVRKMEGDSEHFSIEMELHQGSVTVMLVEANMEVRLARHTIPKRKSFKYLWSIIQDSEDINDDVTHHMDEMEACL</sequence>
<gene>
    <name evidence="1" type="ORF">H5410_057399</name>
</gene>
<accession>A0A9J5WMY1</accession>
<evidence type="ECO:0000313" key="1">
    <source>
        <dbReference type="EMBL" id="KAG5577265.1"/>
    </source>
</evidence>
<dbReference type="AlphaFoldDB" id="A0A9J5WMY1"/>